<evidence type="ECO:0000313" key="2">
    <source>
        <dbReference type="Proteomes" id="UP000006671"/>
    </source>
</evidence>
<dbReference type="InParanoid" id="D2VTG0"/>
<dbReference type="Pfam" id="PF13855">
    <property type="entry name" value="LRR_8"/>
    <property type="match status" value="1"/>
</dbReference>
<dbReference type="GeneID" id="8854459"/>
<dbReference type="SUPFAM" id="SSF52058">
    <property type="entry name" value="L domain-like"/>
    <property type="match status" value="1"/>
</dbReference>
<dbReference type="PROSITE" id="PS51450">
    <property type="entry name" value="LRR"/>
    <property type="match status" value="2"/>
</dbReference>
<dbReference type="VEuPathDB" id="AmoebaDB:NAEGRDRAFT_72286"/>
<dbReference type="AlphaFoldDB" id="D2VTG0"/>
<dbReference type="PANTHER" id="PTHR13318:SF212">
    <property type="entry name" value="F-BOX_LRR-REPEAT PROTEIN 17"/>
    <property type="match status" value="1"/>
</dbReference>
<dbReference type="KEGG" id="ngr:NAEGRDRAFT_72286"/>
<proteinExistence type="predicted"/>
<organism evidence="2">
    <name type="scientific">Naegleria gruberi</name>
    <name type="common">Amoeba</name>
    <dbReference type="NCBI Taxonomy" id="5762"/>
    <lineage>
        <taxon>Eukaryota</taxon>
        <taxon>Discoba</taxon>
        <taxon>Heterolobosea</taxon>
        <taxon>Tetramitia</taxon>
        <taxon>Eutetramitia</taxon>
        <taxon>Vahlkampfiidae</taxon>
        <taxon>Naegleria</taxon>
    </lineage>
</organism>
<dbReference type="GO" id="GO:0019005">
    <property type="term" value="C:SCF ubiquitin ligase complex"/>
    <property type="evidence" value="ECO:0007669"/>
    <property type="project" value="TreeGrafter"/>
</dbReference>
<dbReference type="InterPro" id="IPR032675">
    <property type="entry name" value="LRR_dom_sf"/>
</dbReference>
<protein>
    <submittedName>
        <fullName evidence="1">Predicted protein</fullName>
    </submittedName>
</protein>
<dbReference type="EMBL" id="GG738896">
    <property type="protein sequence ID" value="EFC39926.1"/>
    <property type="molecule type" value="Genomic_DNA"/>
</dbReference>
<dbReference type="Proteomes" id="UP000006671">
    <property type="component" value="Unassembled WGS sequence"/>
</dbReference>
<dbReference type="SMART" id="SM00365">
    <property type="entry name" value="LRR_SD22"/>
    <property type="match status" value="3"/>
</dbReference>
<dbReference type="RefSeq" id="XP_002672670.1">
    <property type="nucleotide sequence ID" value="XM_002672624.1"/>
</dbReference>
<gene>
    <name evidence="1" type="ORF">NAEGRDRAFT_72286</name>
</gene>
<reference evidence="1 2" key="1">
    <citation type="journal article" date="2010" name="Cell">
        <title>The genome of Naegleria gruberi illuminates early eukaryotic versatility.</title>
        <authorList>
            <person name="Fritz-Laylin L.K."/>
            <person name="Prochnik S.E."/>
            <person name="Ginger M.L."/>
            <person name="Dacks J.B."/>
            <person name="Carpenter M.L."/>
            <person name="Field M.C."/>
            <person name="Kuo A."/>
            <person name="Paredez A."/>
            <person name="Chapman J."/>
            <person name="Pham J."/>
            <person name="Shu S."/>
            <person name="Neupane R."/>
            <person name="Cipriano M."/>
            <person name="Mancuso J."/>
            <person name="Tu H."/>
            <person name="Salamov A."/>
            <person name="Lindquist E."/>
            <person name="Shapiro H."/>
            <person name="Lucas S."/>
            <person name="Grigoriev I.V."/>
            <person name="Cande W.Z."/>
            <person name="Fulton C."/>
            <person name="Rokhsar D.S."/>
            <person name="Dawson S.C."/>
        </authorList>
    </citation>
    <scope>NUCLEOTIDE SEQUENCE [LARGE SCALE GENOMIC DNA]</scope>
    <source>
        <strain evidence="1 2">NEG-M</strain>
    </source>
</reference>
<sequence>MLKQGNLSELPINVIFFEILSYCDYLWILSSVRLVCRDWNENYQSIRPHYFMINYDGSENDAKRKLMDSNKLHLVTKFSATIESFSLNFLVEEMERRKRLANLEQLIVSKLTNLQELIIYNDGSYNLLEKFMKIESLQSLELHNFQFGGEFLKCHHSKIKSLTISNGEAMNLKFNEVDWPLEKLSILSSMSESSWNSILESKFCKTLQQLDVELFELTLHGGCKFENLTDLKMGYFSNTDEELKFLTSIVNLKKFECRCLWDWNDELLEFFSNFRNLTVLKLNGCSNDRRDITGNGLSNFVNLINLTELDLSFCSIQKVEYLSSVTSLRILKLSNNLISDESLKDFHKLSNLTALYLDNNRITKLGVNYLSALSSLKILNL</sequence>
<dbReference type="PANTHER" id="PTHR13318">
    <property type="entry name" value="PARTNER OF PAIRED, ISOFORM B-RELATED"/>
    <property type="match status" value="1"/>
</dbReference>
<accession>D2VTG0</accession>
<dbReference type="Gene3D" id="3.80.10.10">
    <property type="entry name" value="Ribonuclease Inhibitor"/>
    <property type="match status" value="1"/>
</dbReference>
<dbReference type="GO" id="GO:0031146">
    <property type="term" value="P:SCF-dependent proteasomal ubiquitin-dependent protein catabolic process"/>
    <property type="evidence" value="ECO:0007669"/>
    <property type="project" value="TreeGrafter"/>
</dbReference>
<name>D2VTG0_NAEGR</name>
<keyword evidence="2" id="KW-1185">Reference proteome</keyword>
<dbReference type="OrthoDB" id="676979at2759"/>
<evidence type="ECO:0000313" key="1">
    <source>
        <dbReference type="EMBL" id="EFC39926.1"/>
    </source>
</evidence>
<dbReference type="InterPro" id="IPR001611">
    <property type="entry name" value="Leu-rich_rpt"/>
</dbReference>